<comment type="caution">
    <text evidence="1">The sequence shown here is derived from an EMBL/GenBank/DDBJ whole genome shotgun (WGS) entry which is preliminary data.</text>
</comment>
<reference evidence="1 2" key="1">
    <citation type="submission" date="2020-10" db="EMBL/GenBank/DDBJ databases">
        <title>The Coptis chinensis genome and diversification of protoberbering-type alkaloids.</title>
        <authorList>
            <person name="Wang B."/>
            <person name="Shu S."/>
            <person name="Song C."/>
            <person name="Liu Y."/>
        </authorList>
    </citation>
    <scope>NUCLEOTIDE SEQUENCE [LARGE SCALE GENOMIC DNA]</scope>
    <source>
        <strain evidence="1">HL-2020</strain>
        <tissue evidence="1">Leaf</tissue>
    </source>
</reference>
<dbReference type="AlphaFoldDB" id="A0A835HM64"/>
<evidence type="ECO:0000313" key="2">
    <source>
        <dbReference type="Proteomes" id="UP000631114"/>
    </source>
</evidence>
<protein>
    <submittedName>
        <fullName evidence="1">Uncharacterized protein</fullName>
    </submittedName>
</protein>
<keyword evidence="2" id="KW-1185">Reference proteome</keyword>
<sequence length="99" mass="11106">MSSVWGGIKVTLSEITPRSQWVVANGEKIDMWRDNWLQSASIKSVLNLSSHNLRGCTAKPMKPSESREPLSPGIGLCGTHIYIQEWLLQPGKYLRGVRQ</sequence>
<evidence type="ECO:0000313" key="1">
    <source>
        <dbReference type="EMBL" id="KAF9600822.1"/>
    </source>
</evidence>
<gene>
    <name evidence="1" type="ORF">IFM89_013057</name>
</gene>
<accession>A0A835HM64</accession>
<organism evidence="1 2">
    <name type="scientific">Coptis chinensis</name>
    <dbReference type="NCBI Taxonomy" id="261450"/>
    <lineage>
        <taxon>Eukaryota</taxon>
        <taxon>Viridiplantae</taxon>
        <taxon>Streptophyta</taxon>
        <taxon>Embryophyta</taxon>
        <taxon>Tracheophyta</taxon>
        <taxon>Spermatophyta</taxon>
        <taxon>Magnoliopsida</taxon>
        <taxon>Ranunculales</taxon>
        <taxon>Ranunculaceae</taxon>
        <taxon>Coptidoideae</taxon>
        <taxon>Coptis</taxon>
    </lineage>
</organism>
<proteinExistence type="predicted"/>
<dbReference type="OrthoDB" id="1433817at2759"/>
<dbReference type="EMBL" id="JADFTS010000006">
    <property type="protein sequence ID" value="KAF9600822.1"/>
    <property type="molecule type" value="Genomic_DNA"/>
</dbReference>
<name>A0A835HM64_9MAGN</name>
<dbReference type="Proteomes" id="UP000631114">
    <property type="component" value="Unassembled WGS sequence"/>
</dbReference>